<evidence type="ECO:0000256" key="5">
    <source>
        <dbReference type="ARBA" id="ARBA00023136"/>
    </source>
</evidence>
<evidence type="ECO:0000256" key="6">
    <source>
        <dbReference type="SAM" id="Phobius"/>
    </source>
</evidence>
<evidence type="ECO:0000256" key="1">
    <source>
        <dbReference type="ARBA" id="ARBA00004141"/>
    </source>
</evidence>
<dbReference type="OrthoDB" id="446368at2759"/>
<proteinExistence type="predicted"/>
<evidence type="ECO:0000256" key="2">
    <source>
        <dbReference type="ARBA" id="ARBA00022448"/>
    </source>
</evidence>
<comment type="caution">
    <text evidence="8">The sequence shown here is derived from an EMBL/GenBank/DDBJ whole genome shotgun (WGS) entry which is preliminary data.</text>
</comment>
<dbReference type="Proteomes" id="UP000708208">
    <property type="component" value="Unassembled WGS sequence"/>
</dbReference>
<sequence>MMFYLGIFITATCAVLFAFLDYIQDRSLFIALSFLVRIVQACGNAAEVTAAFTIIALEFPDSVATTFSALETCSGIGYIFGPTIGGALYEAGGFILPFTATGGLLFLMGIITYLYLPPSQEDCPDEVKKGAGFLNLIRIPTVAVSSFAIAVTSSGIGFLSATLEPYVRANFKLSPLFTGLIFIIVGGTYAVSAPFWGRVCDKVTQPKIITMVGSLLCILGFTLIGPAPFMPFQP</sequence>
<evidence type="ECO:0000313" key="8">
    <source>
        <dbReference type="EMBL" id="CAG7727255.1"/>
    </source>
</evidence>
<feature type="transmembrane region" description="Helical" evidence="6">
    <location>
        <begin position="136"/>
        <end position="156"/>
    </location>
</feature>
<keyword evidence="3 6" id="KW-0812">Transmembrane</keyword>
<dbReference type="GO" id="GO:0016020">
    <property type="term" value="C:membrane"/>
    <property type="evidence" value="ECO:0007669"/>
    <property type="project" value="UniProtKB-SubCell"/>
</dbReference>
<keyword evidence="4 6" id="KW-1133">Transmembrane helix</keyword>
<dbReference type="EMBL" id="CAJVCH010145971">
    <property type="protein sequence ID" value="CAG7727255.1"/>
    <property type="molecule type" value="Genomic_DNA"/>
</dbReference>
<feature type="transmembrane region" description="Helical" evidence="6">
    <location>
        <begin position="176"/>
        <end position="196"/>
    </location>
</feature>
<dbReference type="Pfam" id="PF07690">
    <property type="entry name" value="MFS_1"/>
    <property type="match status" value="1"/>
</dbReference>
<dbReference type="PANTHER" id="PTHR23506">
    <property type="entry name" value="GH10249P"/>
    <property type="match status" value="1"/>
</dbReference>
<protein>
    <recommendedName>
        <fullName evidence="7">Major facilitator superfamily (MFS) profile domain-containing protein</fullName>
    </recommendedName>
</protein>
<dbReference type="PANTHER" id="PTHR23506:SF26">
    <property type="entry name" value="MFS-TYPE TRANSPORTER SLC18B1"/>
    <property type="match status" value="1"/>
</dbReference>
<keyword evidence="9" id="KW-1185">Reference proteome</keyword>
<keyword evidence="5 6" id="KW-0472">Membrane</keyword>
<dbReference type="GO" id="GO:0022857">
    <property type="term" value="F:transmembrane transporter activity"/>
    <property type="evidence" value="ECO:0007669"/>
    <property type="project" value="InterPro"/>
</dbReference>
<dbReference type="AlphaFoldDB" id="A0A8J2KJX5"/>
<evidence type="ECO:0000259" key="7">
    <source>
        <dbReference type="PROSITE" id="PS50850"/>
    </source>
</evidence>
<feature type="domain" description="Major facilitator superfamily (MFS) profile" evidence="7">
    <location>
        <begin position="1"/>
        <end position="234"/>
    </location>
</feature>
<dbReference type="PROSITE" id="PS50850">
    <property type="entry name" value="MFS"/>
    <property type="match status" value="1"/>
</dbReference>
<feature type="transmembrane region" description="Helical" evidence="6">
    <location>
        <begin position="208"/>
        <end position="229"/>
    </location>
</feature>
<reference evidence="8" key="1">
    <citation type="submission" date="2021-06" db="EMBL/GenBank/DDBJ databases">
        <authorList>
            <person name="Hodson N. C."/>
            <person name="Mongue J. A."/>
            <person name="Jaron S. K."/>
        </authorList>
    </citation>
    <scope>NUCLEOTIDE SEQUENCE</scope>
</reference>
<dbReference type="InterPro" id="IPR011701">
    <property type="entry name" value="MFS"/>
</dbReference>
<dbReference type="InterPro" id="IPR050930">
    <property type="entry name" value="MFS_Vesicular_Transporter"/>
</dbReference>
<feature type="transmembrane region" description="Helical" evidence="6">
    <location>
        <begin position="30"/>
        <end position="57"/>
    </location>
</feature>
<gene>
    <name evidence="8" type="ORF">AFUS01_LOCUS16107</name>
</gene>
<dbReference type="InterPro" id="IPR020846">
    <property type="entry name" value="MFS_dom"/>
</dbReference>
<accession>A0A8J2KJX5</accession>
<evidence type="ECO:0000256" key="4">
    <source>
        <dbReference type="ARBA" id="ARBA00022989"/>
    </source>
</evidence>
<comment type="subcellular location">
    <subcellularLocation>
        <location evidence="1">Membrane</location>
        <topology evidence="1">Multi-pass membrane protein</topology>
    </subcellularLocation>
</comment>
<name>A0A8J2KJX5_9HEXA</name>
<organism evidence="8 9">
    <name type="scientific">Allacma fusca</name>
    <dbReference type="NCBI Taxonomy" id="39272"/>
    <lineage>
        <taxon>Eukaryota</taxon>
        <taxon>Metazoa</taxon>
        <taxon>Ecdysozoa</taxon>
        <taxon>Arthropoda</taxon>
        <taxon>Hexapoda</taxon>
        <taxon>Collembola</taxon>
        <taxon>Symphypleona</taxon>
        <taxon>Sminthuridae</taxon>
        <taxon>Allacma</taxon>
    </lineage>
</organism>
<keyword evidence="2" id="KW-0813">Transport</keyword>
<feature type="transmembrane region" description="Helical" evidence="6">
    <location>
        <begin position="69"/>
        <end position="89"/>
    </location>
</feature>
<feature type="transmembrane region" description="Helical" evidence="6">
    <location>
        <begin position="95"/>
        <end position="116"/>
    </location>
</feature>
<evidence type="ECO:0000256" key="3">
    <source>
        <dbReference type="ARBA" id="ARBA00022692"/>
    </source>
</evidence>
<evidence type="ECO:0000313" key="9">
    <source>
        <dbReference type="Proteomes" id="UP000708208"/>
    </source>
</evidence>